<evidence type="ECO:0000313" key="1">
    <source>
        <dbReference type="EMBL" id="LAB46053.1"/>
    </source>
</evidence>
<reference evidence="1" key="2">
    <citation type="submission" date="2017-11" db="EMBL/GenBank/DDBJ databases">
        <title>Coralsnake Venomics: Analyses of Venom Gland Transcriptomes and Proteomes of Six Brazilian Taxa.</title>
        <authorList>
            <person name="Aird S.D."/>
            <person name="Jorge da Silva N."/>
            <person name="Qiu L."/>
            <person name="Villar-Briones A."/>
            <person name="Aparecida-Saddi V."/>
            <person name="Campos-Telles M.P."/>
            <person name="Grau M."/>
            <person name="Mikheyev A.S."/>
        </authorList>
    </citation>
    <scope>NUCLEOTIDE SEQUENCE</scope>
    <source>
        <tissue evidence="1">Venom_gland</tissue>
    </source>
</reference>
<organism evidence="1">
    <name type="scientific">Micrurus surinamensis</name>
    <name type="common">Surinam coral snake</name>
    <dbReference type="NCBI Taxonomy" id="129470"/>
    <lineage>
        <taxon>Eukaryota</taxon>
        <taxon>Metazoa</taxon>
        <taxon>Chordata</taxon>
        <taxon>Craniata</taxon>
        <taxon>Vertebrata</taxon>
        <taxon>Euteleostomi</taxon>
        <taxon>Lepidosauria</taxon>
        <taxon>Squamata</taxon>
        <taxon>Bifurcata</taxon>
        <taxon>Unidentata</taxon>
        <taxon>Episquamata</taxon>
        <taxon>Toxicofera</taxon>
        <taxon>Serpentes</taxon>
        <taxon>Colubroidea</taxon>
        <taxon>Elapidae</taxon>
        <taxon>Elapinae</taxon>
        <taxon>Micrurus</taxon>
    </lineage>
</organism>
<accession>A0A2D4NM40</accession>
<proteinExistence type="predicted"/>
<name>A0A2D4NM40_MICSU</name>
<reference evidence="1" key="1">
    <citation type="submission" date="2017-07" db="EMBL/GenBank/DDBJ databases">
        <authorList>
            <person name="Mikheyev A."/>
            <person name="Grau M."/>
        </authorList>
    </citation>
    <scope>NUCLEOTIDE SEQUENCE</scope>
    <source>
        <tissue evidence="1">Venom_gland</tissue>
    </source>
</reference>
<dbReference type="EMBL" id="IACN01002697">
    <property type="protein sequence ID" value="LAB46053.1"/>
    <property type="molecule type" value="Transcribed_RNA"/>
</dbReference>
<sequence>MGERRRREGNCSPSLLAGLSEFYGATSRDTVNGEAKRKTDKTECKKMIKHYTKKYGKKTSCRNGRKQRMLTFPCKIARSEDILSRENLVVTETKIILKDLDQILSQVLVTSKPSLESSGNREDNNEREEILNCCSEASKKRRPMEISTEEDCIIIDGKALVAGKCIESITEQFKEIDSLMADFQGSL</sequence>
<dbReference type="AlphaFoldDB" id="A0A2D4NM40"/>
<protein>
    <submittedName>
        <fullName evidence="1">Uncharacterized protein</fullName>
    </submittedName>
</protein>